<gene>
    <name evidence="7" type="ORF">FCC1311_023132</name>
</gene>
<sequence>MKTVSVEQGAGTYDFVVVGGGSAGAAMAARLSENRSVSVLLVEAGDEATELNSKIPAACGAMQNTERDWAYFTEPCGRVAFKGLNKLSSFWPRGRVLGGCSVLNYMAYVRGAREDFDTWERMGAKGWSYSDVLPYFIKSEDCRALGNKQAPIEGEYHGRGGPLTVSVKKPMELSMRFIESAQGLGFKHADYNGRQMDGIVGLFAQTIRDGARCDTATAFLKPAADRPNLTIMTNAFAKRLLFDGSSQTRVVGVEVGNFSTKGIGPSVKVSARCEVVVCCGAIDSPKLLLLSGLGPREHLEAVGVPCVKDMQHVGRNLEDHIAGFVYFKTKNVTVVNGKTANSIQSLAEWAIWGTGALASSAYDATLFYKSDAWKEEEPLCGPDLQIGIFNSPSDETFIENNLGFANEFLKKHYTPSSEGYIMVPTLLHPHTTGTVELRSSNPADAPRILSNFLQDERDVRTLAQSCRKCIDLARAPGLNKVTDPVPVVPEEMAKKHGGIDSDEFWMDYVQHFGTTLYHPTSSCAIGKVVDERCRVYGIEGLRVADASVMPQVISGNTNAPSIMIGEKAADMIKEDYGLSTDDLTIGPQESASSPINMKLIVAAAAVAGGLFAAGKL</sequence>
<dbReference type="Gene3D" id="3.50.50.60">
    <property type="entry name" value="FAD/NAD(P)-binding domain"/>
    <property type="match status" value="1"/>
</dbReference>
<evidence type="ECO:0000256" key="2">
    <source>
        <dbReference type="ARBA" id="ARBA00010790"/>
    </source>
</evidence>
<keyword evidence="3" id="KW-0285">Flavoprotein</keyword>
<dbReference type="Gene3D" id="3.30.560.10">
    <property type="entry name" value="Glucose Oxidase, domain 3"/>
    <property type="match status" value="1"/>
</dbReference>
<evidence type="ECO:0000256" key="4">
    <source>
        <dbReference type="ARBA" id="ARBA00022827"/>
    </source>
</evidence>
<evidence type="ECO:0000256" key="5">
    <source>
        <dbReference type="PIRSR" id="PIRSR000137-2"/>
    </source>
</evidence>
<dbReference type="Proteomes" id="UP000241890">
    <property type="component" value="Unassembled WGS sequence"/>
</dbReference>
<evidence type="ECO:0000313" key="7">
    <source>
        <dbReference type="EMBL" id="GBG26093.1"/>
    </source>
</evidence>
<dbReference type="OrthoDB" id="269227at2759"/>
<evidence type="ECO:0000259" key="6">
    <source>
        <dbReference type="PROSITE" id="PS00624"/>
    </source>
</evidence>
<dbReference type="InParanoid" id="A0A2R5GBY9"/>
<evidence type="ECO:0000256" key="1">
    <source>
        <dbReference type="ARBA" id="ARBA00001974"/>
    </source>
</evidence>
<dbReference type="SUPFAM" id="SSF54373">
    <property type="entry name" value="FAD-linked reductases, C-terminal domain"/>
    <property type="match status" value="1"/>
</dbReference>
<dbReference type="PANTHER" id="PTHR11552">
    <property type="entry name" value="GLUCOSE-METHANOL-CHOLINE GMC OXIDOREDUCTASE"/>
    <property type="match status" value="1"/>
</dbReference>
<proteinExistence type="inferred from homology"/>
<dbReference type="PANTHER" id="PTHR11552:SF147">
    <property type="entry name" value="CHOLINE DEHYDROGENASE, MITOCHONDRIAL"/>
    <property type="match status" value="1"/>
</dbReference>
<dbReference type="Pfam" id="PF05199">
    <property type="entry name" value="GMC_oxred_C"/>
    <property type="match status" value="1"/>
</dbReference>
<dbReference type="GO" id="GO:0016614">
    <property type="term" value="F:oxidoreductase activity, acting on CH-OH group of donors"/>
    <property type="evidence" value="ECO:0007669"/>
    <property type="project" value="InterPro"/>
</dbReference>
<comment type="caution">
    <text evidence="7">The sequence shown here is derived from an EMBL/GenBank/DDBJ whole genome shotgun (WGS) entry which is preliminary data.</text>
</comment>
<evidence type="ECO:0000313" key="8">
    <source>
        <dbReference type="Proteomes" id="UP000241890"/>
    </source>
</evidence>
<feature type="domain" description="Glucose-methanol-choline oxidoreductase N-terminal" evidence="6">
    <location>
        <begin position="280"/>
        <end position="294"/>
    </location>
</feature>
<keyword evidence="8" id="KW-1185">Reference proteome</keyword>
<organism evidence="7 8">
    <name type="scientific">Hondaea fermentalgiana</name>
    <dbReference type="NCBI Taxonomy" id="2315210"/>
    <lineage>
        <taxon>Eukaryota</taxon>
        <taxon>Sar</taxon>
        <taxon>Stramenopiles</taxon>
        <taxon>Bigyra</taxon>
        <taxon>Labyrinthulomycetes</taxon>
        <taxon>Thraustochytrida</taxon>
        <taxon>Thraustochytriidae</taxon>
        <taxon>Hondaea</taxon>
    </lineage>
</organism>
<comment type="cofactor">
    <cofactor evidence="1 5">
        <name>FAD</name>
        <dbReference type="ChEBI" id="CHEBI:57692"/>
    </cofactor>
</comment>
<reference evidence="7 8" key="1">
    <citation type="submission" date="2017-12" db="EMBL/GenBank/DDBJ databases">
        <title>Sequencing, de novo assembly and annotation of complete genome of a new Thraustochytrid species, strain FCC1311.</title>
        <authorList>
            <person name="Sedici K."/>
            <person name="Godart F."/>
            <person name="Aiese Cigliano R."/>
            <person name="Sanseverino W."/>
            <person name="Barakat M."/>
            <person name="Ortet P."/>
            <person name="Marechal E."/>
            <person name="Cagnac O."/>
            <person name="Amato A."/>
        </authorList>
    </citation>
    <scope>NUCLEOTIDE SEQUENCE [LARGE SCALE GENOMIC DNA]</scope>
</reference>
<dbReference type="InterPro" id="IPR012132">
    <property type="entry name" value="GMC_OxRdtase"/>
</dbReference>
<dbReference type="PIRSF" id="PIRSF000137">
    <property type="entry name" value="Alcohol_oxidase"/>
    <property type="match status" value="1"/>
</dbReference>
<feature type="binding site" evidence="5">
    <location>
        <position position="96"/>
    </location>
    <ligand>
        <name>FAD</name>
        <dbReference type="ChEBI" id="CHEBI:57692"/>
    </ligand>
</feature>
<accession>A0A2R5GBY9</accession>
<dbReference type="EMBL" id="BEYU01000019">
    <property type="protein sequence ID" value="GBG26093.1"/>
    <property type="molecule type" value="Genomic_DNA"/>
</dbReference>
<dbReference type="PROSITE" id="PS00624">
    <property type="entry name" value="GMC_OXRED_2"/>
    <property type="match status" value="1"/>
</dbReference>
<dbReference type="AlphaFoldDB" id="A0A2R5GBY9"/>
<dbReference type="InterPro" id="IPR036188">
    <property type="entry name" value="FAD/NAD-bd_sf"/>
</dbReference>
<dbReference type="GO" id="GO:0050660">
    <property type="term" value="F:flavin adenine dinucleotide binding"/>
    <property type="evidence" value="ECO:0007669"/>
    <property type="project" value="InterPro"/>
</dbReference>
<dbReference type="SUPFAM" id="SSF51905">
    <property type="entry name" value="FAD/NAD(P)-binding domain"/>
    <property type="match status" value="1"/>
</dbReference>
<protein>
    <submittedName>
        <fullName evidence="7">Glucose dehydrogenase FAD, quinone</fullName>
    </submittedName>
</protein>
<evidence type="ECO:0000256" key="3">
    <source>
        <dbReference type="ARBA" id="ARBA00022630"/>
    </source>
</evidence>
<dbReference type="InterPro" id="IPR000172">
    <property type="entry name" value="GMC_OxRdtase_N"/>
</dbReference>
<dbReference type="Pfam" id="PF00732">
    <property type="entry name" value="GMC_oxred_N"/>
    <property type="match status" value="1"/>
</dbReference>
<keyword evidence="4 5" id="KW-0274">FAD</keyword>
<dbReference type="InterPro" id="IPR007867">
    <property type="entry name" value="GMC_OxRtase_C"/>
</dbReference>
<name>A0A2R5GBY9_9STRA</name>
<comment type="similarity">
    <text evidence="2">Belongs to the GMC oxidoreductase family.</text>
</comment>